<dbReference type="AlphaFoldDB" id="A0A846R6S9"/>
<comment type="cofactor">
    <cofactor evidence="1">
        <name>Zn(2+)</name>
        <dbReference type="ChEBI" id="CHEBI:29105"/>
    </cofactor>
</comment>
<dbReference type="CDD" id="cd03143">
    <property type="entry name" value="A4_beta-galactosidase_middle_domain"/>
    <property type="match status" value="1"/>
</dbReference>
<dbReference type="GO" id="GO:0005615">
    <property type="term" value="C:extracellular space"/>
    <property type="evidence" value="ECO:0007669"/>
    <property type="project" value="TreeGrafter"/>
</dbReference>
<evidence type="ECO:0000256" key="7">
    <source>
        <dbReference type="SAM" id="SignalP"/>
    </source>
</evidence>
<dbReference type="PANTHER" id="PTHR11705:SF143">
    <property type="entry name" value="SLL0236 PROTEIN"/>
    <property type="match status" value="1"/>
</dbReference>
<dbReference type="Pfam" id="PF00246">
    <property type="entry name" value="Peptidase_M14"/>
    <property type="match status" value="1"/>
</dbReference>
<dbReference type="SUPFAM" id="SSF53187">
    <property type="entry name" value="Zn-dependent exopeptidases"/>
    <property type="match status" value="1"/>
</dbReference>
<evidence type="ECO:0000256" key="4">
    <source>
        <dbReference type="ARBA" id="ARBA00022801"/>
    </source>
</evidence>
<comment type="similarity">
    <text evidence="2">Belongs to the peptidase M14 family.</text>
</comment>
<evidence type="ECO:0000256" key="3">
    <source>
        <dbReference type="ARBA" id="ARBA00022670"/>
    </source>
</evidence>
<evidence type="ECO:0000256" key="5">
    <source>
        <dbReference type="ARBA" id="ARBA00022833"/>
    </source>
</evidence>
<feature type="chain" id="PRO_5032830003" description="Peptidase M14 domain-containing protein" evidence="7">
    <location>
        <begin position="19"/>
        <end position="841"/>
    </location>
</feature>
<dbReference type="Gene3D" id="3.40.630.10">
    <property type="entry name" value="Zn peptidases"/>
    <property type="match status" value="1"/>
</dbReference>
<evidence type="ECO:0000256" key="2">
    <source>
        <dbReference type="ARBA" id="ARBA00005988"/>
    </source>
</evidence>
<keyword evidence="4" id="KW-0378">Hydrolase</keyword>
<feature type="domain" description="Peptidase M14" evidence="8">
    <location>
        <begin position="62"/>
        <end position="311"/>
    </location>
</feature>
<dbReference type="RefSeq" id="WP_167965531.1">
    <property type="nucleotide sequence ID" value="NZ_JAATJJ010000002.1"/>
</dbReference>
<evidence type="ECO:0000313" key="10">
    <source>
        <dbReference type="Proteomes" id="UP000590442"/>
    </source>
</evidence>
<dbReference type="InterPro" id="IPR000834">
    <property type="entry name" value="Peptidase_M14"/>
</dbReference>
<organism evidence="9 10">
    <name type="scientific">Saonia flava</name>
    <dbReference type="NCBI Taxonomy" id="523696"/>
    <lineage>
        <taxon>Bacteria</taxon>
        <taxon>Pseudomonadati</taxon>
        <taxon>Bacteroidota</taxon>
        <taxon>Flavobacteriia</taxon>
        <taxon>Flavobacteriales</taxon>
        <taxon>Flavobacteriaceae</taxon>
        <taxon>Saonia</taxon>
    </lineage>
</organism>
<reference evidence="9 10" key="1">
    <citation type="submission" date="2020-03" db="EMBL/GenBank/DDBJ databases">
        <title>Genomic Encyclopedia of Type Strains, Phase IV (KMG-IV): sequencing the most valuable type-strain genomes for metagenomic binning, comparative biology and taxonomic classification.</title>
        <authorList>
            <person name="Goeker M."/>
        </authorList>
    </citation>
    <scope>NUCLEOTIDE SEQUENCE [LARGE SCALE GENOMIC DNA]</scope>
    <source>
        <strain evidence="9 10">DSM 29762</strain>
    </source>
</reference>
<name>A0A846R6S9_9FLAO</name>
<keyword evidence="5" id="KW-0862">Zinc</keyword>
<keyword evidence="7" id="KW-0732">Signal</keyword>
<dbReference type="PANTHER" id="PTHR11705">
    <property type="entry name" value="PROTEASE FAMILY M14 CARBOXYPEPTIDASE A,B"/>
    <property type="match status" value="1"/>
</dbReference>
<dbReference type="GO" id="GO:0004181">
    <property type="term" value="F:metallocarboxypeptidase activity"/>
    <property type="evidence" value="ECO:0007669"/>
    <property type="project" value="InterPro"/>
</dbReference>
<evidence type="ECO:0000313" key="9">
    <source>
        <dbReference type="EMBL" id="NJB72479.1"/>
    </source>
</evidence>
<evidence type="ECO:0000256" key="1">
    <source>
        <dbReference type="ARBA" id="ARBA00001947"/>
    </source>
</evidence>
<gene>
    <name evidence="9" type="ORF">GGR42_002970</name>
</gene>
<proteinExistence type="inferred from homology"/>
<dbReference type="EMBL" id="JAATJJ010000002">
    <property type="protein sequence ID" value="NJB72479.1"/>
    <property type="molecule type" value="Genomic_DNA"/>
</dbReference>
<keyword evidence="3" id="KW-0645">Protease</keyword>
<comment type="caution">
    <text evidence="9">The sequence shown here is derived from an EMBL/GenBank/DDBJ whole genome shotgun (WGS) entry which is preliminary data.</text>
</comment>
<feature type="signal peptide" evidence="7">
    <location>
        <begin position="1"/>
        <end position="18"/>
    </location>
</feature>
<accession>A0A846R6S9</accession>
<sequence>MKKLLLYLTVGLSLCATAQESLDLNYYLPQNITYNKNIPTPKDVIGHEVGEWHVTHDKLMFYMQTLAKASNRITIENRGATYEGRPILLLTITSPKNHTNIEKIRVDHMSLSESGANSLSIADMPIVVYQGFSIHGNEPSGANAGLAYAYYLAAAEGKEIEDLLDNTVILMDPSFNPDGLQRFAYWANTNKSDNLNADTNEREYHEVWPGGRTNHYWFDLNRDWLPVQLPESRARINTFHKWLPNILTDHHEMGTNSTFFFQPGEPTRVHPLTPKLNQELTAEIGSYHVKAFNKIGSLYYSEEGYDDYYYGKGSTFPDVNGSIGILFEQGSSRGHIQESENGLLTFPFTIRNQFTAALSTIEAAKNMRSKILDYQKGFYKSMRDEASRSKSKAIIFGDSKDASKTWHLAEILNRHKIKFNELKNDVTVAGKSYKKGSSYIVPMNQKNPNLIKAMFEKRTTFTDSIFYDISAWTFPLAFNVDYSEVGTMANAGEEITNLGPLTGTVDKQSNYAYLFEWHEYYTPKALNKITNKGIRAKVAKSQFTLEGTTYDYGTIMIPVQNQKMGKKELYDFLTEVAQDSKINIKSVSTGHTVGIDLGSNDFDPIKKQKVAILVGNGIRSYDAGEIWHLFDQRYNMKITKIDVDYFNNVDLSTYTDIIIPSSWGRGALSKSGMDKLKAWVKEGGTLIGYRSVAEWLDKNEFIKLKFKKDSLKVKNVSFEQKSDFHGAQVTGGAIFETKLDRTHPINYGYKNDKLALFRNTNIYIEPNKNSYDNPITYTNNPLLSGYISEENLELIKNSVPFQVKRMGKGRVIAFTDNTNFRAFWYGTNKLLMNAIFFGQIM</sequence>
<keyword evidence="10" id="KW-1185">Reference proteome</keyword>
<keyword evidence="6" id="KW-0482">Metalloprotease</keyword>
<protein>
    <recommendedName>
        <fullName evidence="8">Peptidase M14 domain-containing protein</fullName>
    </recommendedName>
</protein>
<dbReference type="GO" id="GO:0006508">
    <property type="term" value="P:proteolysis"/>
    <property type="evidence" value="ECO:0007669"/>
    <property type="project" value="UniProtKB-KW"/>
</dbReference>
<dbReference type="GO" id="GO:0008270">
    <property type="term" value="F:zinc ion binding"/>
    <property type="evidence" value="ECO:0007669"/>
    <property type="project" value="InterPro"/>
</dbReference>
<dbReference type="InterPro" id="IPR029062">
    <property type="entry name" value="Class_I_gatase-like"/>
</dbReference>
<evidence type="ECO:0000256" key="6">
    <source>
        <dbReference type="ARBA" id="ARBA00023049"/>
    </source>
</evidence>
<evidence type="ECO:0000259" key="8">
    <source>
        <dbReference type="Pfam" id="PF00246"/>
    </source>
</evidence>
<dbReference type="Proteomes" id="UP000590442">
    <property type="component" value="Unassembled WGS sequence"/>
</dbReference>
<dbReference type="SUPFAM" id="SSF52317">
    <property type="entry name" value="Class I glutamine amidotransferase-like"/>
    <property type="match status" value="1"/>
</dbReference>